<dbReference type="RefSeq" id="XP_022322403.1">
    <property type="nucleotide sequence ID" value="XM_022466695.1"/>
</dbReference>
<sequence>MESHKRFDARHLMKMLGEHLARGSQWSPNMYKSTGSPDEVLGYHRDRVVGWILSLNAEFRFSPETLGLAISLIDHFLNLVKVRPKYLPCVSICCLYIAAKTLEEDEVIPSTKDIVKTIKCACSVAEVLRMEAIILNKLSWNVKHPTAIDLLHIIHGLLMSYYPKLLDGLSHLTPSQHLSMMMRKIFHCLGNHQLAVFSPINLVLSIVSLELEQITPNWFSIVSMVQQVAEINSESFIESRDMIGQHLSQQKLLPSGYRFRVVKRSKSIKRKAVDDDEEDLYDGIKRLYNEDSMETSAVRKSCSSEIVQHQDTDDRSSFLVPAVSAS</sequence>
<dbReference type="CDD" id="cd20526">
    <property type="entry name" value="CYCLIN_CCNI-like"/>
    <property type="match status" value="1"/>
</dbReference>
<evidence type="ECO:0000256" key="2">
    <source>
        <dbReference type="ARBA" id="ARBA00023127"/>
    </source>
</evidence>
<keyword evidence="6" id="KW-1185">Reference proteome</keyword>
<evidence type="ECO:0000313" key="6">
    <source>
        <dbReference type="Proteomes" id="UP000694844"/>
    </source>
</evidence>
<evidence type="ECO:0000313" key="7">
    <source>
        <dbReference type="RefSeq" id="XP_022322403.1"/>
    </source>
</evidence>
<keyword evidence="3" id="KW-0131">Cell cycle</keyword>
<feature type="domain" description="Cyclin-like" evidence="5">
    <location>
        <begin position="50"/>
        <end position="136"/>
    </location>
</feature>
<dbReference type="SUPFAM" id="SSF47954">
    <property type="entry name" value="Cyclin-like"/>
    <property type="match status" value="1"/>
</dbReference>
<dbReference type="PANTHER" id="PTHR10177">
    <property type="entry name" value="CYCLINS"/>
    <property type="match status" value="1"/>
</dbReference>
<dbReference type="Pfam" id="PF00134">
    <property type="entry name" value="Cyclin_N"/>
    <property type="match status" value="1"/>
</dbReference>
<evidence type="ECO:0000256" key="1">
    <source>
        <dbReference type="ARBA" id="ARBA00022618"/>
    </source>
</evidence>
<name>A0A8B8D2U0_CRAVI</name>
<dbReference type="SMART" id="SM00385">
    <property type="entry name" value="CYCLIN"/>
    <property type="match status" value="1"/>
</dbReference>
<accession>A0A8B8D2U0</accession>
<dbReference type="GeneID" id="111123952"/>
<evidence type="ECO:0000256" key="3">
    <source>
        <dbReference type="ARBA" id="ARBA00023306"/>
    </source>
</evidence>
<dbReference type="InterPro" id="IPR036915">
    <property type="entry name" value="Cyclin-like_sf"/>
</dbReference>
<keyword evidence="1" id="KW-0132">Cell division</keyword>
<dbReference type="KEGG" id="cvn:111123952"/>
<comment type="similarity">
    <text evidence="4">Belongs to the cyclin family.</text>
</comment>
<dbReference type="InterPro" id="IPR006671">
    <property type="entry name" value="Cyclin_N"/>
</dbReference>
<dbReference type="Gene3D" id="1.10.472.10">
    <property type="entry name" value="Cyclin-like"/>
    <property type="match status" value="2"/>
</dbReference>
<dbReference type="OrthoDB" id="769138at2759"/>
<dbReference type="InterPro" id="IPR048258">
    <property type="entry name" value="Cyclins_cyclin-box"/>
</dbReference>
<proteinExistence type="inferred from homology"/>
<dbReference type="InterPro" id="IPR039361">
    <property type="entry name" value="Cyclin"/>
</dbReference>
<keyword evidence="2 4" id="KW-0195">Cyclin</keyword>
<evidence type="ECO:0000256" key="4">
    <source>
        <dbReference type="RuleBase" id="RU000383"/>
    </source>
</evidence>
<dbReference type="GO" id="GO:0051301">
    <property type="term" value="P:cell division"/>
    <property type="evidence" value="ECO:0007669"/>
    <property type="project" value="UniProtKB-KW"/>
</dbReference>
<reference evidence="7" key="1">
    <citation type="submission" date="2025-08" db="UniProtKB">
        <authorList>
            <consortium name="RefSeq"/>
        </authorList>
    </citation>
    <scope>IDENTIFICATION</scope>
    <source>
        <tissue evidence="7">Whole sample</tissue>
    </source>
</reference>
<dbReference type="AlphaFoldDB" id="A0A8B8D2U0"/>
<dbReference type="FunFam" id="1.10.472.10:FF:000006">
    <property type="entry name" value="Cyclin I"/>
    <property type="match status" value="1"/>
</dbReference>
<dbReference type="InterPro" id="IPR013763">
    <property type="entry name" value="Cyclin-like_dom"/>
</dbReference>
<organism evidence="6 7">
    <name type="scientific">Crassostrea virginica</name>
    <name type="common">Eastern oyster</name>
    <dbReference type="NCBI Taxonomy" id="6565"/>
    <lineage>
        <taxon>Eukaryota</taxon>
        <taxon>Metazoa</taxon>
        <taxon>Spiralia</taxon>
        <taxon>Lophotrochozoa</taxon>
        <taxon>Mollusca</taxon>
        <taxon>Bivalvia</taxon>
        <taxon>Autobranchia</taxon>
        <taxon>Pteriomorphia</taxon>
        <taxon>Ostreida</taxon>
        <taxon>Ostreoidea</taxon>
        <taxon>Ostreidae</taxon>
        <taxon>Crassostrea</taxon>
    </lineage>
</organism>
<gene>
    <name evidence="7" type="primary">LOC111123952</name>
</gene>
<dbReference type="PROSITE" id="PS00292">
    <property type="entry name" value="CYCLINS"/>
    <property type="match status" value="1"/>
</dbReference>
<evidence type="ECO:0000259" key="5">
    <source>
        <dbReference type="SMART" id="SM00385"/>
    </source>
</evidence>
<protein>
    <submittedName>
        <fullName evidence="7">Cyclin-I-like</fullName>
    </submittedName>
</protein>
<dbReference type="Proteomes" id="UP000694844">
    <property type="component" value="Chromosome 3"/>
</dbReference>